<reference evidence="2 3" key="1">
    <citation type="submission" date="2018-02" db="EMBL/GenBank/DDBJ databases">
        <authorList>
            <person name="Dubost A."/>
        </authorList>
    </citation>
    <scope>NUCLEOTIDE SEQUENCE [LARGE SCALE GENOMIC DNA]</scope>
    <source>
        <strain evidence="3">JV551A3</strain>
    </source>
</reference>
<evidence type="ECO:0008006" key="4">
    <source>
        <dbReference type="Google" id="ProtNLM"/>
    </source>
</evidence>
<gene>
    <name evidence="2" type="ORF">JV551A3_V1_1370089</name>
</gene>
<dbReference type="InterPro" id="IPR009339">
    <property type="entry name" value="DUF998"/>
</dbReference>
<feature type="transmembrane region" description="Helical" evidence="1">
    <location>
        <begin position="46"/>
        <end position="71"/>
    </location>
</feature>
<feature type="transmembrane region" description="Helical" evidence="1">
    <location>
        <begin position="224"/>
        <end position="241"/>
    </location>
</feature>
<keyword evidence="1" id="KW-0812">Transmembrane</keyword>
<feature type="transmembrane region" description="Helical" evidence="1">
    <location>
        <begin position="192"/>
        <end position="212"/>
    </location>
</feature>
<protein>
    <recommendedName>
        <fullName evidence="4">DUF998 domain-containing protein</fullName>
    </recommendedName>
</protein>
<name>A0AAQ1SU09_9PSED</name>
<feature type="transmembrane region" description="Helical" evidence="1">
    <location>
        <begin position="91"/>
        <end position="112"/>
    </location>
</feature>
<feature type="transmembrane region" description="Helical" evidence="1">
    <location>
        <begin position="161"/>
        <end position="180"/>
    </location>
</feature>
<proteinExistence type="predicted"/>
<dbReference type="AlphaFoldDB" id="A0AAQ1SU09"/>
<comment type="caution">
    <text evidence="2">The sequence shown here is derived from an EMBL/GenBank/DDBJ whole genome shotgun (WGS) entry which is preliminary data.</text>
</comment>
<keyword evidence="3" id="KW-1185">Reference proteome</keyword>
<dbReference type="EMBL" id="OPYN01000137">
    <property type="protein sequence ID" value="SPO61482.1"/>
    <property type="molecule type" value="Genomic_DNA"/>
</dbReference>
<dbReference type="Proteomes" id="UP000294335">
    <property type="component" value="Unassembled WGS sequence"/>
</dbReference>
<sequence>MRKLFCKKIDGASAGGPSRIRHFVRDGSITAMTKERCAVDTTNQRLLSLGLLIPFWLFAGVSLTSFGYPGYSHFEQAMSQLGAVGAPTHSYSAWVNNFPLGVLFGLFALGLARRYAGSRLALVSAAFILLHGLASFATGYFSCDAGCVPAQPSTSQQIHNIAGMVMFLSLTMASGLWFFLSKRLLSSTGFKWFSALCVILALATVAMMAKAFSDGHGFGLYQRLNYGVSVAWIAALAWTALRREPARASVS</sequence>
<organism evidence="2 3">
    <name type="scientific">Pseudomonas inefficax</name>
    <dbReference type="NCBI Taxonomy" id="2078786"/>
    <lineage>
        <taxon>Bacteria</taxon>
        <taxon>Pseudomonadati</taxon>
        <taxon>Pseudomonadota</taxon>
        <taxon>Gammaproteobacteria</taxon>
        <taxon>Pseudomonadales</taxon>
        <taxon>Pseudomonadaceae</taxon>
        <taxon>Pseudomonas</taxon>
    </lineage>
</organism>
<evidence type="ECO:0000313" key="3">
    <source>
        <dbReference type="Proteomes" id="UP000294335"/>
    </source>
</evidence>
<keyword evidence="1" id="KW-1133">Transmembrane helix</keyword>
<evidence type="ECO:0000256" key="1">
    <source>
        <dbReference type="SAM" id="Phobius"/>
    </source>
</evidence>
<evidence type="ECO:0000313" key="2">
    <source>
        <dbReference type="EMBL" id="SPO61482.1"/>
    </source>
</evidence>
<dbReference type="Pfam" id="PF06197">
    <property type="entry name" value="DUF998"/>
    <property type="match status" value="1"/>
</dbReference>
<keyword evidence="1" id="KW-0472">Membrane</keyword>
<accession>A0AAQ1SU09</accession>
<feature type="transmembrane region" description="Helical" evidence="1">
    <location>
        <begin position="119"/>
        <end position="141"/>
    </location>
</feature>